<accession>A0A2S6CKQ4</accession>
<feature type="region of interest" description="Disordered" evidence="2">
    <location>
        <begin position="167"/>
        <end position="232"/>
    </location>
</feature>
<sequence>MILISNAPRSRTALVLTTGPSADEHVCLPPREDCDQGILRMAEHRADSEPPCAAPDAVQQDHDALADDWSNTADRKAKKRMQNRVAQRSYRQRMKARVEELQAKVEQLEGTKHGVQTMEANAHMLSPDPFHAHTLFATRRDSQLGSSFHSADIHGQHTRQPHFMDALNFQDPQPMTSTAVSSASRPASPPSGSSLTPEFLPSLSGINSPDDSYRSSSMASAEIPPRSSHLSSGASVEDRLRYVAEQAKVAGFPDLDSMITAYYTVLAGDPSAALGDSEGSAARRLPRLIATLRHAVQEWRDWERKGFPLD</sequence>
<dbReference type="InterPro" id="IPR004827">
    <property type="entry name" value="bZIP"/>
</dbReference>
<organism evidence="4 5">
    <name type="scientific">Cercospora berteroae</name>
    <dbReference type="NCBI Taxonomy" id="357750"/>
    <lineage>
        <taxon>Eukaryota</taxon>
        <taxon>Fungi</taxon>
        <taxon>Dikarya</taxon>
        <taxon>Ascomycota</taxon>
        <taxon>Pezizomycotina</taxon>
        <taxon>Dothideomycetes</taxon>
        <taxon>Dothideomycetidae</taxon>
        <taxon>Mycosphaerellales</taxon>
        <taxon>Mycosphaerellaceae</taxon>
        <taxon>Cercospora</taxon>
    </lineage>
</organism>
<proteinExistence type="predicted"/>
<evidence type="ECO:0000313" key="5">
    <source>
        <dbReference type="Proteomes" id="UP000237631"/>
    </source>
</evidence>
<comment type="caution">
    <text evidence="4">The sequence shown here is derived from an EMBL/GenBank/DDBJ whole genome shotgun (WGS) entry which is preliminary data.</text>
</comment>
<dbReference type="GO" id="GO:0003700">
    <property type="term" value="F:DNA-binding transcription factor activity"/>
    <property type="evidence" value="ECO:0007669"/>
    <property type="project" value="InterPro"/>
</dbReference>
<dbReference type="CDD" id="cd14688">
    <property type="entry name" value="bZIP_YAP"/>
    <property type="match status" value="1"/>
</dbReference>
<feature type="domain" description="BZIP" evidence="3">
    <location>
        <begin position="73"/>
        <end position="109"/>
    </location>
</feature>
<evidence type="ECO:0000313" key="4">
    <source>
        <dbReference type="EMBL" id="PPJ60302.1"/>
    </source>
</evidence>
<dbReference type="PANTHER" id="PTHR39607:SF1">
    <property type="entry name" value="B-ZIP TRANSCRIPTION FACTOR (EUROFUNG)"/>
    <property type="match status" value="1"/>
</dbReference>
<dbReference type="SUPFAM" id="SSF57959">
    <property type="entry name" value="Leucine zipper domain"/>
    <property type="match status" value="1"/>
</dbReference>
<dbReference type="Proteomes" id="UP000237631">
    <property type="component" value="Unassembled WGS sequence"/>
</dbReference>
<keyword evidence="1" id="KW-0175">Coiled coil</keyword>
<feature type="coiled-coil region" evidence="1">
    <location>
        <begin position="91"/>
        <end position="118"/>
    </location>
</feature>
<dbReference type="InterPro" id="IPR046347">
    <property type="entry name" value="bZIP_sf"/>
</dbReference>
<gene>
    <name evidence="4" type="ORF">CBER1_01296</name>
</gene>
<name>A0A2S6CKQ4_9PEZI</name>
<dbReference type="Gene3D" id="1.20.5.170">
    <property type="match status" value="1"/>
</dbReference>
<feature type="region of interest" description="Disordered" evidence="2">
    <location>
        <begin position="72"/>
        <end position="91"/>
    </location>
</feature>
<evidence type="ECO:0000256" key="2">
    <source>
        <dbReference type="SAM" id="MobiDB-lite"/>
    </source>
</evidence>
<dbReference type="InterPro" id="IPR052635">
    <property type="entry name" value="Sec_Metab_Biosynth_Reg"/>
</dbReference>
<evidence type="ECO:0000259" key="3">
    <source>
        <dbReference type="PROSITE" id="PS50217"/>
    </source>
</evidence>
<dbReference type="SMART" id="SM00338">
    <property type="entry name" value="BRLZ"/>
    <property type="match status" value="1"/>
</dbReference>
<evidence type="ECO:0000256" key="1">
    <source>
        <dbReference type="SAM" id="Coils"/>
    </source>
</evidence>
<dbReference type="EMBL" id="PNEN01000293">
    <property type="protein sequence ID" value="PPJ60302.1"/>
    <property type="molecule type" value="Genomic_DNA"/>
</dbReference>
<dbReference type="OrthoDB" id="194358at2759"/>
<feature type="compositionally biased region" description="Low complexity" evidence="2">
    <location>
        <begin position="177"/>
        <end position="194"/>
    </location>
</feature>
<keyword evidence="5" id="KW-1185">Reference proteome</keyword>
<reference evidence="5" key="1">
    <citation type="journal article" date="2017" name="bioRxiv">
        <title>Conservation of a gene cluster reveals novel cercosporin biosynthetic mechanisms and extends production to the genus Colletotrichum.</title>
        <authorList>
            <person name="de Jonge R."/>
            <person name="Ebert M.K."/>
            <person name="Huitt-Roehl C.R."/>
            <person name="Pal P."/>
            <person name="Suttle J.C."/>
            <person name="Spanner R.E."/>
            <person name="Neubauer J.D."/>
            <person name="Jurick W.M.II."/>
            <person name="Stott K.A."/>
            <person name="Secor G.A."/>
            <person name="Thomma B.P.H.J."/>
            <person name="Van de Peer Y."/>
            <person name="Townsend C.A."/>
            <person name="Bolton M.D."/>
        </authorList>
    </citation>
    <scope>NUCLEOTIDE SEQUENCE [LARGE SCALE GENOMIC DNA]</scope>
    <source>
        <strain evidence="5">CBS538.71</strain>
    </source>
</reference>
<feature type="compositionally biased region" description="Polar residues" evidence="2">
    <location>
        <begin position="204"/>
        <end position="219"/>
    </location>
</feature>
<dbReference type="PANTHER" id="PTHR39607">
    <property type="entry name" value="XANTHOCILLIN BIOSYNTHESIS CLUSTER TRANSCRIPTION FACTOR XANC-RELATED"/>
    <property type="match status" value="1"/>
</dbReference>
<protein>
    <recommendedName>
        <fullName evidence="3">BZIP domain-containing protein</fullName>
    </recommendedName>
</protein>
<dbReference type="PROSITE" id="PS50217">
    <property type="entry name" value="BZIP"/>
    <property type="match status" value="1"/>
</dbReference>
<dbReference type="Pfam" id="PF00170">
    <property type="entry name" value="bZIP_1"/>
    <property type="match status" value="1"/>
</dbReference>
<dbReference type="AlphaFoldDB" id="A0A2S6CKQ4"/>